<sequence length="491" mass="56928">MNFEGQTDSVVKFEALVSQIFNLKIHLKNKDPNICILGDFNTDLERNSNLTEIFNLFVECESLIGADYLFTQKTDFTYKQNRIIKHDKDKTEILRCVTSRKHIINILVPFFILFFLADSQNTTIEHVTVFFRHGNRGPFHIYPTDPNKADYWSRYGGMAELTARGTKQMYDLGQYLKSYYSGVIPKDFDLNKVYVRSTGIKRALISAEAFMAGMYQPNQFQKWNNISGISNWLPIPIQSAPINEDPLFNFNSDFKCQKYQFFKNQSLQSTLHLNITAENEAFVKKIANLSGIQDLDYYKLWIISDTTYNELAEGLNVPQWVLDNFERIIKAKNYGYELDFDSVDKAKFFGGTLLHEINQNIRNKIDNNLNYTISIYSNHDYHLVGLISLLNFTWPLVEIPYASAIVVELRKDSNNNYYTQVLLRNGTYGNPQPMSVVQLNGCEKLCPIDKYLELTANKELSDYLTECEFPTKSNRKSYFEIIIGFLLKFLS</sequence>
<organism evidence="8 9">
    <name type="scientific">Brachionus calyciflorus</name>
    <dbReference type="NCBI Taxonomy" id="104777"/>
    <lineage>
        <taxon>Eukaryota</taxon>
        <taxon>Metazoa</taxon>
        <taxon>Spiralia</taxon>
        <taxon>Gnathifera</taxon>
        <taxon>Rotifera</taxon>
        <taxon>Eurotatoria</taxon>
        <taxon>Monogononta</taxon>
        <taxon>Pseudotrocha</taxon>
        <taxon>Ploima</taxon>
        <taxon>Brachionidae</taxon>
        <taxon>Brachionus</taxon>
    </lineage>
</organism>
<evidence type="ECO:0000256" key="7">
    <source>
        <dbReference type="ARBA" id="ARBA00023180"/>
    </source>
</evidence>
<dbReference type="InterPro" id="IPR029033">
    <property type="entry name" value="His_PPase_superfam"/>
</dbReference>
<accession>A0A813PIT3</accession>
<dbReference type="InterPro" id="IPR050645">
    <property type="entry name" value="Histidine_acid_phosphatase"/>
</dbReference>
<dbReference type="InterPro" id="IPR000560">
    <property type="entry name" value="His_Pase_clade-2"/>
</dbReference>
<keyword evidence="7" id="KW-0325">Glycoprotein</keyword>
<dbReference type="OrthoDB" id="258392at2759"/>
<dbReference type="Gene3D" id="3.40.50.1240">
    <property type="entry name" value="Phosphoglycerate mutase-like"/>
    <property type="match status" value="1"/>
</dbReference>
<dbReference type="PANTHER" id="PTHR11567">
    <property type="entry name" value="ACID PHOSPHATASE-RELATED"/>
    <property type="match status" value="1"/>
</dbReference>
<dbReference type="AlphaFoldDB" id="A0A813PIT3"/>
<evidence type="ECO:0000313" key="8">
    <source>
        <dbReference type="EMBL" id="CAF0751790.1"/>
    </source>
</evidence>
<dbReference type="PANTHER" id="PTHR11567:SF211">
    <property type="entry name" value="PROSTATIC ACID PHOSPHATASE"/>
    <property type="match status" value="1"/>
</dbReference>
<dbReference type="EMBL" id="CAJNOC010000372">
    <property type="protein sequence ID" value="CAF0751790.1"/>
    <property type="molecule type" value="Genomic_DNA"/>
</dbReference>
<evidence type="ECO:0000256" key="5">
    <source>
        <dbReference type="ARBA" id="ARBA00022801"/>
    </source>
</evidence>
<dbReference type="Pfam" id="PF00328">
    <property type="entry name" value="His_Phos_2"/>
    <property type="match status" value="1"/>
</dbReference>
<reference evidence="8" key="1">
    <citation type="submission" date="2021-02" db="EMBL/GenBank/DDBJ databases">
        <authorList>
            <person name="Nowell W R."/>
        </authorList>
    </citation>
    <scope>NUCLEOTIDE SEQUENCE</scope>
    <source>
        <strain evidence="8">Ploen Becks lab</strain>
    </source>
</reference>
<dbReference type="Proteomes" id="UP000663879">
    <property type="component" value="Unassembled WGS sequence"/>
</dbReference>
<evidence type="ECO:0000256" key="2">
    <source>
        <dbReference type="ARBA" id="ARBA00005375"/>
    </source>
</evidence>
<evidence type="ECO:0000256" key="1">
    <source>
        <dbReference type="ARBA" id="ARBA00000032"/>
    </source>
</evidence>
<comment type="similarity">
    <text evidence="2">Belongs to the histidine acid phosphatase family.</text>
</comment>
<gene>
    <name evidence="8" type="ORF">OXX778_LOCUS3956</name>
</gene>
<keyword evidence="5" id="KW-0378">Hydrolase</keyword>
<dbReference type="GO" id="GO:0003993">
    <property type="term" value="F:acid phosphatase activity"/>
    <property type="evidence" value="ECO:0007669"/>
    <property type="project" value="UniProtKB-EC"/>
</dbReference>
<evidence type="ECO:0000256" key="6">
    <source>
        <dbReference type="ARBA" id="ARBA00023157"/>
    </source>
</evidence>
<keyword evidence="9" id="KW-1185">Reference proteome</keyword>
<evidence type="ECO:0000313" key="9">
    <source>
        <dbReference type="Proteomes" id="UP000663879"/>
    </source>
</evidence>
<evidence type="ECO:0000256" key="3">
    <source>
        <dbReference type="ARBA" id="ARBA00012646"/>
    </source>
</evidence>
<proteinExistence type="inferred from homology"/>
<comment type="caution">
    <text evidence="8">The sequence shown here is derived from an EMBL/GenBank/DDBJ whole genome shotgun (WGS) entry which is preliminary data.</text>
</comment>
<dbReference type="CDD" id="cd07061">
    <property type="entry name" value="HP_HAP_like"/>
    <property type="match status" value="1"/>
</dbReference>
<protein>
    <recommendedName>
        <fullName evidence="3">acid phosphatase</fullName>
        <ecNumber evidence="3">3.1.3.2</ecNumber>
    </recommendedName>
</protein>
<keyword evidence="4" id="KW-0732">Signal</keyword>
<comment type="catalytic activity">
    <reaction evidence="1">
        <text>a phosphate monoester + H2O = an alcohol + phosphate</text>
        <dbReference type="Rhea" id="RHEA:15017"/>
        <dbReference type="ChEBI" id="CHEBI:15377"/>
        <dbReference type="ChEBI" id="CHEBI:30879"/>
        <dbReference type="ChEBI" id="CHEBI:43474"/>
        <dbReference type="ChEBI" id="CHEBI:67140"/>
        <dbReference type="EC" id="3.1.3.2"/>
    </reaction>
</comment>
<keyword evidence="6" id="KW-1015">Disulfide bond</keyword>
<name>A0A813PIT3_9BILA</name>
<dbReference type="SUPFAM" id="SSF53254">
    <property type="entry name" value="Phosphoglycerate mutase-like"/>
    <property type="match status" value="1"/>
</dbReference>
<evidence type="ECO:0000256" key="4">
    <source>
        <dbReference type="ARBA" id="ARBA00022729"/>
    </source>
</evidence>
<dbReference type="EC" id="3.1.3.2" evidence="3"/>